<proteinExistence type="predicted"/>
<dbReference type="PeptideAtlas" id="Q19002"/>
<keyword evidence="1" id="KW-0732">Signal</keyword>
<feature type="signal peptide" evidence="1">
    <location>
        <begin position="1"/>
        <end position="23"/>
    </location>
</feature>
<dbReference type="KEGG" id="cel:CELE_D2096.5"/>
<reference evidence="2 3" key="1">
    <citation type="journal article" date="1998" name="Science">
        <title>Genome sequence of the nematode C. elegans: a platform for investigating biology.</title>
        <authorList>
            <consortium name="The C. elegans sequencing consortium"/>
            <person name="Sulson J.E."/>
            <person name="Waterston R."/>
        </authorList>
    </citation>
    <scope>NUCLEOTIDE SEQUENCE [LARGE SCALE GENOMIC DNA]</scope>
    <source>
        <strain evidence="2 3">Bristol N2</strain>
    </source>
</reference>
<dbReference type="PIR" id="T15891">
    <property type="entry name" value="T15891"/>
</dbReference>
<keyword evidence="3" id="KW-1185">Reference proteome</keyword>
<gene>
    <name evidence="2" type="ORF">CELE_D2096.5</name>
    <name evidence="2 4" type="ORF">D2096.5</name>
</gene>
<organism evidence="2 3">
    <name type="scientific">Caenorhabditis elegans</name>
    <dbReference type="NCBI Taxonomy" id="6239"/>
    <lineage>
        <taxon>Eukaryota</taxon>
        <taxon>Metazoa</taxon>
        <taxon>Ecdysozoa</taxon>
        <taxon>Nematoda</taxon>
        <taxon>Chromadorea</taxon>
        <taxon>Rhabditida</taxon>
        <taxon>Rhabditina</taxon>
        <taxon>Rhabditomorpha</taxon>
        <taxon>Rhabditoidea</taxon>
        <taxon>Rhabditidae</taxon>
        <taxon>Peloderinae</taxon>
        <taxon>Caenorhabditis</taxon>
    </lineage>
</organism>
<dbReference type="HOGENOM" id="CLU_134609_1_0_1"/>
<dbReference type="Pfam" id="PF05912">
    <property type="entry name" value="DUF870"/>
    <property type="match status" value="1"/>
</dbReference>
<dbReference type="InterPro" id="IPR008588">
    <property type="entry name" value="DUF870_CAE_spp"/>
</dbReference>
<dbReference type="PANTHER" id="PTHR21479:SF25">
    <property type="entry name" value="APYRASE-RELATED"/>
    <property type="match status" value="1"/>
</dbReference>
<sequence length="137" mass="15933">MARLHVSLLSVFIFLLFSSEVEALVTTFHFNGFLSCGLSTVDFFVQKLQVWEEDFKIDDLLGTTTNFERTETGLKYKIDVSDDDDGLFQYEYEIYYLIEHNCTPAGNKKKESKINVKSFPVINGHLWHQMDIDLSKY</sequence>
<dbReference type="PhylomeDB" id="Q19002"/>
<dbReference type="InParanoid" id="Q19002"/>
<dbReference type="CTD" id="183966"/>
<evidence type="ECO:0000313" key="3">
    <source>
        <dbReference type="Proteomes" id="UP000001940"/>
    </source>
</evidence>
<evidence type="ECO:0000313" key="4">
    <source>
        <dbReference type="WormBase" id="D2096.5"/>
    </source>
</evidence>
<dbReference type="PANTHER" id="PTHR21479">
    <property type="match status" value="1"/>
</dbReference>
<dbReference type="RefSeq" id="NP_501417.2">
    <property type="nucleotide sequence ID" value="NM_069016.2"/>
</dbReference>
<dbReference type="AGR" id="WB:WBGene00017072"/>
<accession>Q19002</accession>
<dbReference type="Proteomes" id="UP000001940">
    <property type="component" value="Chromosome IV"/>
</dbReference>
<feature type="chain" id="PRO_5004187291" evidence="1">
    <location>
        <begin position="24"/>
        <end position="137"/>
    </location>
</feature>
<dbReference type="AlphaFoldDB" id="Q19002"/>
<evidence type="ECO:0000313" key="2">
    <source>
        <dbReference type="EMBL" id="CCD68510.1"/>
    </source>
</evidence>
<dbReference type="UCSC" id="D2096.5">
    <property type="organism name" value="c. elegans"/>
</dbReference>
<name>Q19002_CAEEL</name>
<protein>
    <submittedName>
        <fullName evidence="2">TransThyretin-Related family domain</fullName>
    </submittedName>
</protein>
<evidence type="ECO:0000256" key="1">
    <source>
        <dbReference type="SAM" id="SignalP"/>
    </source>
</evidence>
<dbReference type="FunCoup" id="Q19002">
    <property type="interactions" value="577"/>
</dbReference>
<dbReference type="Bgee" id="WBGene00017072">
    <property type="expression patterns" value="Expressed in adult organism and 3 other cell types or tissues"/>
</dbReference>
<dbReference type="PaxDb" id="6239-D2096.5"/>
<dbReference type="InterPro" id="IPR038479">
    <property type="entry name" value="Transthyretin-like_sf"/>
</dbReference>
<dbReference type="EMBL" id="BX284604">
    <property type="protein sequence ID" value="CCD68510.1"/>
    <property type="molecule type" value="Genomic_DNA"/>
</dbReference>
<dbReference type="GeneID" id="183966"/>
<dbReference type="Gene3D" id="2.60.40.3330">
    <property type="match status" value="1"/>
</dbReference>
<dbReference type="WormBase" id="D2096.5">
    <property type="protein sequence ID" value="CE35265"/>
    <property type="gene ID" value="WBGene00017072"/>
</dbReference>